<gene>
    <name evidence="2" type="ORF">EC844_102212</name>
</gene>
<feature type="chain" id="PRO_5020638920" evidence="1">
    <location>
        <begin position="19"/>
        <end position="173"/>
    </location>
</feature>
<feature type="signal peptide" evidence="1">
    <location>
        <begin position="1"/>
        <end position="18"/>
    </location>
</feature>
<dbReference type="AlphaFoldDB" id="A0A4R1Y175"/>
<keyword evidence="1" id="KW-0732">Signal</keyword>
<dbReference type="PROSITE" id="PS51257">
    <property type="entry name" value="PROKAR_LIPOPROTEIN"/>
    <property type="match status" value="1"/>
</dbReference>
<organism evidence="2 3">
    <name type="scientific">Acinetobacter calcoaceticus</name>
    <dbReference type="NCBI Taxonomy" id="471"/>
    <lineage>
        <taxon>Bacteria</taxon>
        <taxon>Pseudomonadati</taxon>
        <taxon>Pseudomonadota</taxon>
        <taxon>Gammaproteobacteria</taxon>
        <taxon>Moraxellales</taxon>
        <taxon>Moraxellaceae</taxon>
        <taxon>Acinetobacter</taxon>
        <taxon>Acinetobacter calcoaceticus/baumannii complex</taxon>
    </lineage>
</organism>
<sequence>MFNKTMIAIAFSSLTLTACSKSSQSTPSNESTSSEPTSAVVASQVIETPTSAVTSVSEVATPSDNAQTSLDWNGQYTGTLPCADCEGIKTELTLHADQSYEMSETYLGKGDGKAFMSKGKFSFDKAGTIITLDPAGDQRKYFVAENALNALNTEGKKITGPGAELYVLAKKAQ</sequence>
<proteinExistence type="predicted"/>
<dbReference type="Proteomes" id="UP000294963">
    <property type="component" value="Unassembled WGS sequence"/>
</dbReference>
<dbReference type="Pfam" id="PF04170">
    <property type="entry name" value="NlpE"/>
    <property type="match status" value="1"/>
</dbReference>
<evidence type="ECO:0000313" key="2">
    <source>
        <dbReference type="EMBL" id="TCM69939.1"/>
    </source>
</evidence>
<protein>
    <submittedName>
        <fullName evidence="2">Putative lipoprotein NlpE involved in copper resistance</fullName>
    </submittedName>
</protein>
<keyword evidence="3" id="KW-1185">Reference proteome</keyword>
<dbReference type="EMBL" id="SLVJ01000002">
    <property type="protein sequence ID" value="TCM69939.1"/>
    <property type="molecule type" value="Genomic_DNA"/>
</dbReference>
<comment type="caution">
    <text evidence="2">The sequence shown here is derived from an EMBL/GenBank/DDBJ whole genome shotgun (WGS) entry which is preliminary data.</text>
</comment>
<accession>A0A4R1Y175</accession>
<keyword evidence="2" id="KW-0449">Lipoprotein</keyword>
<name>A0A4R1Y175_ACICA</name>
<dbReference type="InterPro" id="IPR007298">
    <property type="entry name" value="Cu-R_lipoprotein_NlpE"/>
</dbReference>
<dbReference type="Gene3D" id="2.40.128.640">
    <property type="match status" value="1"/>
</dbReference>
<reference evidence="2 3" key="1">
    <citation type="submission" date="2019-03" db="EMBL/GenBank/DDBJ databases">
        <title>Genomic analyses of the natural microbiome of Caenorhabditis elegans.</title>
        <authorList>
            <person name="Samuel B."/>
        </authorList>
    </citation>
    <scope>NUCLEOTIDE SEQUENCE [LARGE SCALE GENOMIC DNA]</scope>
    <source>
        <strain evidence="2 3">JUb89</strain>
    </source>
</reference>
<dbReference type="OrthoDB" id="5348860at2"/>
<evidence type="ECO:0000256" key="1">
    <source>
        <dbReference type="SAM" id="SignalP"/>
    </source>
</evidence>
<evidence type="ECO:0000313" key="3">
    <source>
        <dbReference type="Proteomes" id="UP000294963"/>
    </source>
</evidence>